<proteinExistence type="predicted"/>
<organism evidence="2 3">
    <name type="scientific">Zea mays</name>
    <name type="common">Maize</name>
    <dbReference type="NCBI Taxonomy" id="4577"/>
    <lineage>
        <taxon>Eukaryota</taxon>
        <taxon>Viridiplantae</taxon>
        <taxon>Streptophyta</taxon>
        <taxon>Embryophyta</taxon>
        <taxon>Tracheophyta</taxon>
        <taxon>Spermatophyta</taxon>
        <taxon>Magnoliopsida</taxon>
        <taxon>Liliopsida</taxon>
        <taxon>Poales</taxon>
        <taxon>Poaceae</taxon>
        <taxon>PACMAD clade</taxon>
        <taxon>Panicoideae</taxon>
        <taxon>Andropogonodae</taxon>
        <taxon>Andropogoneae</taxon>
        <taxon>Tripsacinae</taxon>
        <taxon>Zea</taxon>
    </lineage>
</organism>
<keyword evidence="3" id="KW-1185">Reference proteome</keyword>
<dbReference type="EnsemblPlants" id="Zm00001eb181670_T001">
    <property type="protein sequence ID" value="Zm00001eb181670_P001"/>
    <property type="gene ID" value="Zm00001eb181670"/>
</dbReference>
<dbReference type="InParanoid" id="A0A804NRZ3"/>
<reference evidence="2" key="2">
    <citation type="submission" date="2019-07" db="EMBL/GenBank/DDBJ databases">
        <authorList>
            <person name="Seetharam A."/>
            <person name="Woodhouse M."/>
            <person name="Cannon E."/>
        </authorList>
    </citation>
    <scope>NUCLEOTIDE SEQUENCE [LARGE SCALE GENOMIC DNA]</scope>
    <source>
        <strain evidence="2">cv. B73</strain>
    </source>
</reference>
<evidence type="ECO:0000313" key="3">
    <source>
        <dbReference type="Proteomes" id="UP000007305"/>
    </source>
</evidence>
<evidence type="ECO:0000313" key="2">
    <source>
        <dbReference type="EnsemblPlants" id="Zm00001eb181670_P001"/>
    </source>
</evidence>
<accession>A0A804NRZ3</accession>
<dbReference type="Proteomes" id="UP000007305">
    <property type="component" value="Chromosome 4"/>
</dbReference>
<evidence type="ECO:0000256" key="1">
    <source>
        <dbReference type="SAM" id="MobiDB-lite"/>
    </source>
</evidence>
<reference evidence="2" key="3">
    <citation type="submission" date="2021-05" db="UniProtKB">
        <authorList>
            <consortium name="EnsemblPlants"/>
        </authorList>
    </citation>
    <scope>IDENTIFICATION</scope>
    <source>
        <strain evidence="2">cv. B73</strain>
    </source>
</reference>
<feature type="region of interest" description="Disordered" evidence="1">
    <location>
        <begin position="149"/>
        <end position="179"/>
    </location>
</feature>
<reference evidence="3" key="1">
    <citation type="journal article" date="2009" name="Science">
        <title>The B73 maize genome: complexity, diversity, and dynamics.</title>
        <authorList>
            <person name="Schnable P.S."/>
            <person name="Ware D."/>
            <person name="Fulton R.S."/>
            <person name="Stein J.C."/>
            <person name="Wei F."/>
            <person name="Pasternak S."/>
            <person name="Liang C."/>
            <person name="Zhang J."/>
            <person name="Fulton L."/>
            <person name="Graves T.A."/>
            <person name="Minx P."/>
            <person name="Reily A.D."/>
            <person name="Courtney L."/>
            <person name="Kruchowski S.S."/>
            <person name="Tomlinson C."/>
            <person name="Strong C."/>
            <person name="Delehaunty K."/>
            <person name="Fronick C."/>
            <person name="Courtney B."/>
            <person name="Rock S.M."/>
            <person name="Belter E."/>
            <person name="Du F."/>
            <person name="Kim K."/>
            <person name="Abbott R.M."/>
            <person name="Cotton M."/>
            <person name="Levy A."/>
            <person name="Marchetto P."/>
            <person name="Ochoa K."/>
            <person name="Jackson S.M."/>
            <person name="Gillam B."/>
            <person name="Chen W."/>
            <person name="Yan L."/>
            <person name="Higginbotham J."/>
            <person name="Cardenas M."/>
            <person name="Waligorski J."/>
            <person name="Applebaum E."/>
            <person name="Phelps L."/>
            <person name="Falcone J."/>
            <person name="Kanchi K."/>
            <person name="Thane T."/>
            <person name="Scimone A."/>
            <person name="Thane N."/>
            <person name="Henke J."/>
            <person name="Wang T."/>
            <person name="Ruppert J."/>
            <person name="Shah N."/>
            <person name="Rotter K."/>
            <person name="Hodges J."/>
            <person name="Ingenthron E."/>
            <person name="Cordes M."/>
            <person name="Kohlberg S."/>
            <person name="Sgro J."/>
            <person name="Delgado B."/>
            <person name="Mead K."/>
            <person name="Chinwalla A."/>
            <person name="Leonard S."/>
            <person name="Crouse K."/>
            <person name="Collura K."/>
            <person name="Kudrna D."/>
            <person name="Currie J."/>
            <person name="He R."/>
            <person name="Angelova A."/>
            <person name="Rajasekar S."/>
            <person name="Mueller T."/>
            <person name="Lomeli R."/>
            <person name="Scara G."/>
            <person name="Ko A."/>
            <person name="Delaney K."/>
            <person name="Wissotski M."/>
            <person name="Lopez G."/>
            <person name="Campos D."/>
            <person name="Braidotti M."/>
            <person name="Ashley E."/>
            <person name="Golser W."/>
            <person name="Kim H."/>
            <person name="Lee S."/>
            <person name="Lin J."/>
            <person name="Dujmic Z."/>
            <person name="Kim W."/>
            <person name="Talag J."/>
            <person name="Zuccolo A."/>
            <person name="Fan C."/>
            <person name="Sebastian A."/>
            <person name="Kramer M."/>
            <person name="Spiegel L."/>
            <person name="Nascimento L."/>
            <person name="Zutavern T."/>
            <person name="Miller B."/>
            <person name="Ambroise C."/>
            <person name="Muller S."/>
            <person name="Spooner W."/>
            <person name="Narechania A."/>
            <person name="Ren L."/>
            <person name="Wei S."/>
            <person name="Kumari S."/>
            <person name="Faga B."/>
            <person name="Levy M.J."/>
            <person name="McMahan L."/>
            <person name="Van Buren P."/>
            <person name="Vaughn M.W."/>
            <person name="Ying K."/>
            <person name="Yeh C.-T."/>
            <person name="Emrich S.J."/>
            <person name="Jia Y."/>
            <person name="Kalyanaraman A."/>
            <person name="Hsia A.-P."/>
            <person name="Barbazuk W.B."/>
            <person name="Baucom R.S."/>
            <person name="Brutnell T.P."/>
            <person name="Carpita N.C."/>
            <person name="Chaparro C."/>
            <person name="Chia J.-M."/>
            <person name="Deragon J.-M."/>
            <person name="Estill J.C."/>
            <person name="Fu Y."/>
            <person name="Jeddeloh J.A."/>
            <person name="Han Y."/>
            <person name="Lee H."/>
            <person name="Li P."/>
            <person name="Lisch D.R."/>
            <person name="Liu S."/>
            <person name="Liu Z."/>
            <person name="Nagel D.H."/>
            <person name="McCann M.C."/>
            <person name="SanMiguel P."/>
            <person name="Myers A.M."/>
            <person name="Nettleton D."/>
            <person name="Nguyen J."/>
            <person name="Penning B.W."/>
            <person name="Ponnala L."/>
            <person name="Schneider K.L."/>
            <person name="Schwartz D.C."/>
            <person name="Sharma A."/>
            <person name="Soderlund C."/>
            <person name="Springer N.M."/>
            <person name="Sun Q."/>
            <person name="Wang H."/>
            <person name="Waterman M."/>
            <person name="Westerman R."/>
            <person name="Wolfgruber T.K."/>
            <person name="Yang L."/>
            <person name="Yu Y."/>
            <person name="Zhang L."/>
            <person name="Zhou S."/>
            <person name="Zhu Q."/>
            <person name="Bennetzen J.L."/>
            <person name="Dawe R.K."/>
            <person name="Jiang J."/>
            <person name="Jiang N."/>
            <person name="Presting G.G."/>
            <person name="Wessler S.R."/>
            <person name="Aluru S."/>
            <person name="Martienssen R.A."/>
            <person name="Clifton S.W."/>
            <person name="McCombie W.R."/>
            <person name="Wing R.A."/>
            <person name="Wilson R.K."/>
        </authorList>
    </citation>
    <scope>NUCLEOTIDE SEQUENCE [LARGE SCALE GENOMIC DNA]</scope>
    <source>
        <strain evidence="3">cv. B73</strain>
    </source>
</reference>
<dbReference type="AlphaFoldDB" id="A0A804NRZ3"/>
<name>A0A804NRZ3_MAIZE</name>
<sequence>MTTRSNAGRARRRGHGDCDIAVVHDIELHSDISSNTHEAPTLRGCGGNSVARSCAAGRGSRAATSCHEEGIAEPLLGEMPVCYGGRLVSRGDVGRRETGGVGMELGDVLEVGGCARERSNKRPRPWASSCHEEEGALGGLEAPAPCCSRSPGGAGRAPLTSAGRGARSREPAATTAGMWSRGRARVLEPAQGRGRRRHGWTGRELPACFVGKKKWLAAVGSVGVGMQKWLRARERAPIYRHMVGLGFFLVGLLG</sequence>
<protein>
    <submittedName>
        <fullName evidence="2">Uncharacterized protein</fullName>
    </submittedName>
</protein>
<dbReference type="Gramene" id="Zm00001eb181670_T001">
    <property type="protein sequence ID" value="Zm00001eb181670_P001"/>
    <property type="gene ID" value="Zm00001eb181670"/>
</dbReference>